<dbReference type="PROSITE" id="PS50112">
    <property type="entry name" value="PAS"/>
    <property type="match status" value="1"/>
</dbReference>
<keyword evidence="11" id="KW-0547">Nucleotide-binding</keyword>
<dbReference type="InterPro" id="IPR011102">
    <property type="entry name" value="Sig_transdc_His_kinase_HWE"/>
</dbReference>
<evidence type="ECO:0000256" key="11">
    <source>
        <dbReference type="ARBA" id="ARBA00022741"/>
    </source>
</evidence>
<keyword evidence="12" id="KW-0418">Kinase</keyword>
<dbReference type="SUPFAM" id="SSF55785">
    <property type="entry name" value="PYP-like sensor domain (PAS domain)"/>
    <property type="match status" value="1"/>
</dbReference>
<keyword evidence="9" id="KW-0808">Transferase</keyword>
<dbReference type="Pfam" id="PF07536">
    <property type="entry name" value="HWE_HK"/>
    <property type="match status" value="1"/>
</dbReference>
<dbReference type="Proteomes" id="UP000744980">
    <property type="component" value="Unassembled WGS sequence"/>
</dbReference>
<evidence type="ECO:0000259" key="19">
    <source>
        <dbReference type="PROSITE" id="PS50113"/>
    </source>
</evidence>
<dbReference type="RefSeq" id="WP_203528482.1">
    <property type="nucleotide sequence ID" value="NZ_CP083373.1"/>
</dbReference>
<dbReference type="PANTHER" id="PTHR41523:SF8">
    <property type="entry name" value="ETHYLENE RESPONSE SENSOR PROTEIN"/>
    <property type="match status" value="1"/>
</dbReference>
<evidence type="ECO:0000256" key="13">
    <source>
        <dbReference type="ARBA" id="ARBA00022840"/>
    </source>
</evidence>
<dbReference type="GO" id="GO:0009881">
    <property type="term" value="F:photoreceptor activity"/>
    <property type="evidence" value="ECO:0007669"/>
    <property type="project" value="UniProtKB-KW"/>
</dbReference>
<dbReference type="InterPro" id="IPR036890">
    <property type="entry name" value="HATPase_C_sf"/>
</dbReference>
<keyword evidence="16" id="KW-0675">Receptor</keyword>
<evidence type="ECO:0000256" key="5">
    <source>
        <dbReference type="ARBA" id="ARBA00022553"/>
    </source>
</evidence>
<dbReference type="NCBIfam" id="TIGR00229">
    <property type="entry name" value="sensory_box"/>
    <property type="match status" value="1"/>
</dbReference>
<dbReference type="CDD" id="cd00130">
    <property type="entry name" value="PAS"/>
    <property type="match status" value="1"/>
</dbReference>
<reference evidence="20 21" key="1">
    <citation type="submission" date="2020-01" db="EMBL/GenBank/DDBJ databases">
        <title>Draft genome assembly of Ensifer adhaerens T173.</title>
        <authorList>
            <person name="Craig J.E."/>
            <person name="Stinchcombe J.R."/>
        </authorList>
    </citation>
    <scope>NUCLEOTIDE SEQUENCE [LARGE SCALE GENOMIC DNA]</scope>
    <source>
        <strain evidence="20 21">T173</strain>
    </source>
</reference>
<evidence type="ECO:0000256" key="7">
    <source>
        <dbReference type="ARBA" id="ARBA00022630"/>
    </source>
</evidence>
<proteinExistence type="predicted"/>
<dbReference type="EC" id="2.7.13.3" evidence="2"/>
<evidence type="ECO:0000259" key="18">
    <source>
        <dbReference type="PROSITE" id="PS50112"/>
    </source>
</evidence>
<evidence type="ECO:0000256" key="17">
    <source>
        <dbReference type="SAM" id="MobiDB-lite"/>
    </source>
</evidence>
<keyword evidence="14" id="KW-0157">Chromophore</keyword>
<evidence type="ECO:0000313" key="20">
    <source>
        <dbReference type="EMBL" id="MBM3092877.1"/>
    </source>
</evidence>
<evidence type="ECO:0000256" key="15">
    <source>
        <dbReference type="ARBA" id="ARBA00023026"/>
    </source>
</evidence>
<keyword evidence="21" id="KW-1185">Reference proteome</keyword>
<organism evidence="20 21">
    <name type="scientific">Ensifer canadensis</name>
    <dbReference type="NCBI Taxonomy" id="555315"/>
    <lineage>
        <taxon>Bacteria</taxon>
        <taxon>Pseudomonadati</taxon>
        <taxon>Pseudomonadota</taxon>
        <taxon>Alphaproteobacteria</taxon>
        <taxon>Hyphomicrobiales</taxon>
        <taxon>Rhizobiaceae</taxon>
        <taxon>Sinorhizobium/Ensifer group</taxon>
        <taxon>Ensifer</taxon>
    </lineage>
</organism>
<evidence type="ECO:0000256" key="14">
    <source>
        <dbReference type="ARBA" id="ARBA00022991"/>
    </source>
</evidence>
<keyword evidence="4" id="KW-0600">Photoreceptor protein</keyword>
<comment type="catalytic activity">
    <reaction evidence="1">
        <text>ATP + protein L-histidine = ADP + protein N-phospho-L-histidine.</text>
        <dbReference type="EC" id="2.7.13.3"/>
    </reaction>
</comment>
<feature type="domain" description="PAC" evidence="19">
    <location>
        <begin position="100"/>
        <end position="152"/>
    </location>
</feature>
<dbReference type="InterPro" id="IPR013767">
    <property type="entry name" value="PAS_fold"/>
</dbReference>
<dbReference type="InterPro" id="IPR035965">
    <property type="entry name" value="PAS-like_dom_sf"/>
</dbReference>
<dbReference type="Gene3D" id="3.30.565.10">
    <property type="entry name" value="Histidine kinase-like ATPase, C-terminal domain"/>
    <property type="match status" value="1"/>
</dbReference>
<evidence type="ECO:0000256" key="8">
    <source>
        <dbReference type="ARBA" id="ARBA00022643"/>
    </source>
</evidence>
<dbReference type="PANTHER" id="PTHR41523">
    <property type="entry name" value="TWO-COMPONENT SYSTEM SENSOR PROTEIN"/>
    <property type="match status" value="1"/>
</dbReference>
<comment type="caution">
    <text evidence="20">The sequence shown here is derived from an EMBL/GenBank/DDBJ whole genome shotgun (WGS) entry which is preliminary data.</text>
</comment>
<keyword evidence="7" id="KW-0285">Flavoprotein</keyword>
<evidence type="ECO:0000313" key="21">
    <source>
        <dbReference type="Proteomes" id="UP000744980"/>
    </source>
</evidence>
<dbReference type="GO" id="GO:0005524">
    <property type="term" value="F:ATP binding"/>
    <property type="evidence" value="ECO:0007669"/>
    <property type="project" value="UniProtKB-KW"/>
</dbReference>
<dbReference type="Gene3D" id="3.30.450.20">
    <property type="entry name" value="PAS domain"/>
    <property type="match status" value="1"/>
</dbReference>
<sequence length="357" mass="38722">MSSNSCVEASRGEAVPPVGDCPEGPDAGALLAAIVESSDDAIVSKSLQGIITSWNQGAQRLFGYSADEVIGKPVTILIPTDRLDEEPAILARLQAGERVDHFETIRRRKDGTLLDISLTVSPIRNTQGKIVGASKIARDITERKRHAEQQSLLLREMHHRVKNLFALAGGLVTLAAKNAETPSELAHGLRERLNALAKAHEITLPNLQMDSVPAQHTTTLFRLLQTLTAPYQEGARPRCVMSGLDVEISAGSLTSLSLLLHEFMTNAVKYGAFSADTGDISVESELHSGTLHLTWRESGGPPVSPPDAELGTQGFGSRLETVLRTNLKCQIMREWHREGIVIRALFPIAVINDINTI</sequence>
<feature type="domain" description="PAS" evidence="18">
    <location>
        <begin position="27"/>
        <end position="82"/>
    </location>
</feature>
<protein>
    <recommendedName>
        <fullName evidence="3">Blue-light-activated histidine kinase</fullName>
        <ecNumber evidence="2">2.7.13.3</ecNumber>
    </recommendedName>
</protein>
<keyword evidence="8" id="KW-0288">FMN</keyword>
<keyword evidence="6" id="KW-0716">Sensory transduction</keyword>
<dbReference type="InterPro" id="IPR001610">
    <property type="entry name" value="PAC"/>
</dbReference>
<evidence type="ECO:0000256" key="10">
    <source>
        <dbReference type="ARBA" id="ARBA00022737"/>
    </source>
</evidence>
<dbReference type="InterPro" id="IPR000014">
    <property type="entry name" value="PAS"/>
</dbReference>
<accession>A0AAW4FLE6</accession>
<dbReference type="SMART" id="SM00091">
    <property type="entry name" value="PAS"/>
    <property type="match status" value="1"/>
</dbReference>
<dbReference type="Pfam" id="PF00989">
    <property type="entry name" value="PAS"/>
    <property type="match status" value="1"/>
</dbReference>
<evidence type="ECO:0000256" key="6">
    <source>
        <dbReference type="ARBA" id="ARBA00022606"/>
    </source>
</evidence>
<dbReference type="SMART" id="SM00911">
    <property type="entry name" value="HWE_HK"/>
    <property type="match status" value="1"/>
</dbReference>
<feature type="region of interest" description="Disordered" evidence="17">
    <location>
        <begin position="1"/>
        <end position="21"/>
    </location>
</feature>
<dbReference type="SMART" id="SM00086">
    <property type="entry name" value="PAC"/>
    <property type="match status" value="1"/>
</dbReference>
<dbReference type="AlphaFoldDB" id="A0AAW4FLE6"/>
<dbReference type="InterPro" id="IPR000700">
    <property type="entry name" value="PAS-assoc_C"/>
</dbReference>
<evidence type="ECO:0000256" key="16">
    <source>
        <dbReference type="ARBA" id="ARBA00023170"/>
    </source>
</evidence>
<evidence type="ECO:0000256" key="12">
    <source>
        <dbReference type="ARBA" id="ARBA00022777"/>
    </source>
</evidence>
<gene>
    <name evidence="20" type="ORF">GFB56_19020</name>
</gene>
<evidence type="ECO:0000256" key="3">
    <source>
        <dbReference type="ARBA" id="ARBA00021740"/>
    </source>
</evidence>
<name>A0AAW4FLE6_9HYPH</name>
<evidence type="ECO:0000256" key="1">
    <source>
        <dbReference type="ARBA" id="ARBA00000085"/>
    </source>
</evidence>
<evidence type="ECO:0000256" key="2">
    <source>
        <dbReference type="ARBA" id="ARBA00012438"/>
    </source>
</evidence>
<evidence type="ECO:0000256" key="4">
    <source>
        <dbReference type="ARBA" id="ARBA00022543"/>
    </source>
</evidence>
<keyword evidence="15" id="KW-0843">Virulence</keyword>
<dbReference type="PROSITE" id="PS50113">
    <property type="entry name" value="PAC"/>
    <property type="match status" value="1"/>
</dbReference>
<keyword evidence="5" id="KW-0597">Phosphoprotein</keyword>
<keyword evidence="13" id="KW-0067">ATP-binding</keyword>
<dbReference type="EMBL" id="WXFA01000011">
    <property type="protein sequence ID" value="MBM3092877.1"/>
    <property type="molecule type" value="Genomic_DNA"/>
</dbReference>
<dbReference type="GO" id="GO:0006355">
    <property type="term" value="P:regulation of DNA-templated transcription"/>
    <property type="evidence" value="ECO:0007669"/>
    <property type="project" value="InterPro"/>
</dbReference>
<evidence type="ECO:0000256" key="9">
    <source>
        <dbReference type="ARBA" id="ARBA00022679"/>
    </source>
</evidence>
<dbReference type="GO" id="GO:0004673">
    <property type="term" value="F:protein histidine kinase activity"/>
    <property type="evidence" value="ECO:0007669"/>
    <property type="project" value="UniProtKB-EC"/>
</dbReference>
<keyword evidence="10" id="KW-0677">Repeat</keyword>